<dbReference type="GO" id="GO:0046872">
    <property type="term" value="F:metal ion binding"/>
    <property type="evidence" value="ECO:0007669"/>
    <property type="project" value="UniProtKB-KW"/>
</dbReference>
<reference evidence="7" key="1">
    <citation type="submission" date="2017-09" db="EMBL/GenBank/DDBJ databases">
        <authorList>
            <person name="Varghese N."/>
            <person name="Submissions S."/>
        </authorList>
    </citation>
    <scope>NUCLEOTIDE SEQUENCE [LARGE SCALE GENOMIC DNA]</scope>
    <source>
        <strain evidence="7">CGMCC 1.12803</strain>
    </source>
</reference>
<dbReference type="AlphaFoldDB" id="A0A286AD01"/>
<dbReference type="InterPro" id="IPR036909">
    <property type="entry name" value="Cyt_c-like_dom_sf"/>
</dbReference>
<sequence length="134" mass="14581">MKLLTTLGCGAIYAFTFFSNVQEDLSASISRGKELYKESCITCHLANGEGVKGTFPPLAKADFLTKYPEKSIYAVKFGMSGKITVNGVAYNNAMPPSGFGDDEIADVMNYIRNSFGNKNTQLVTEKMVAAIKEK</sequence>
<dbReference type="EMBL" id="OCMT01000004">
    <property type="protein sequence ID" value="SOD19755.1"/>
    <property type="molecule type" value="Genomic_DNA"/>
</dbReference>
<dbReference type="PROSITE" id="PS51007">
    <property type="entry name" value="CYTC"/>
    <property type="match status" value="1"/>
</dbReference>
<evidence type="ECO:0000256" key="3">
    <source>
        <dbReference type="ARBA" id="ARBA00023004"/>
    </source>
</evidence>
<dbReference type="PANTHER" id="PTHR35008:SF8">
    <property type="entry name" value="ALCOHOL DEHYDROGENASE CYTOCHROME C SUBUNIT"/>
    <property type="match status" value="1"/>
</dbReference>
<keyword evidence="3 4" id="KW-0408">Iron</keyword>
<keyword evidence="2 4" id="KW-0479">Metal-binding</keyword>
<name>A0A286AD01_9SPHI</name>
<gene>
    <name evidence="6" type="ORF">SAMN06297358_3460</name>
</gene>
<dbReference type="GO" id="GO:0009055">
    <property type="term" value="F:electron transfer activity"/>
    <property type="evidence" value="ECO:0007669"/>
    <property type="project" value="InterPro"/>
</dbReference>
<dbReference type="GO" id="GO:0020037">
    <property type="term" value="F:heme binding"/>
    <property type="evidence" value="ECO:0007669"/>
    <property type="project" value="InterPro"/>
</dbReference>
<dbReference type="InterPro" id="IPR051459">
    <property type="entry name" value="Cytochrome_c-type_DH"/>
</dbReference>
<dbReference type="Pfam" id="PF00034">
    <property type="entry name" value="Cytochrom_C"/>
    <property type="match status" value="1"/>
</dbReference>
<dbReference type="OrthoDB" id="9811395at2"/>
<keyword evidence="7" id="KW-1185">Reference proteome</keyword>
<dbReference type="PANTHER" id="PTHR35008">
    <property type="entry name" value="BLL4482 PROTEIN-RELATED"/>
    <property type="match status" value="1"/>
</dbReference>
<dbReference type="Proteomes" id="UP000219281">
    <property type="component" value="Unassembled WGS sequence"/>
</dbReference>
<dbReference type="RefSeq" id="WP_097133271.1">
    <property type="nucleotide sequence ID" value="NZ_OCMT01000004.1"/>
</dbReference>
<dbReference type="Gene3D" id="1.10.760.10">
    <property type="entry name" value="Cytochrome c-like domain"/>
    <property type="match status" value="1"/>
</dbReference>
<evidence type="ECO:0000313" key="6">
    <source>
        <dbReference type="EMBL" id="SOD19755.1"/>
    </source>
</evidence>
<dbReference type="InterPro" id="IPR009056">
    <property type="entry name" value="Cyt_c-like_dom"/>
</dbReference>
<evidence type="ECO:0000256" key="4">
    <source>
        <dbReference type="PROSITE-ProRule" id="PRU00433"/>
    </source>
</evidence>
<proteinExistence type="predicted"/>
<feature type="domain" description="Cytochrome c" evidence="5">
    <location>
        <begin position="27"/>
        <end position="115"/>
    </location>
</feature>
<evidence type="ECO:0000256" key="1">
    <source>
        <dbReference type="ARBA" id="ARBA00022617"/>
    </source>
</evidence>
<organism evidence="6 7">
    <name type="scientific">Pedobacter xixiisoli</name>
    <dbReference type="NCBI Taxonomy" id="1476464"/>
    <lineage>
        <taxon>Bacteria</taxon>
        <taxon>Pseudomonadati</taxon>
        <taxon>Bacteroidota</taxon>
        <taxon>Sphingobacteriia</taxon>
        <taxon>Sphingobacteriales</taxon>
        <taxon>Sphingobacteriaceae</taxon>
        <taxon>Pedobacter</taxon>
    </lineage>
</organism>
<evidence type="ECO:0000259" key="5">
    <source>
        <dbReference type="PROSITE" id="PS51007"/>
    </source>
</evidence>
<dbReference type="SUPFAM" id="SSF46626">
    <property type="entry name" value="Cytochrome c"/>
    <property type="match status" value="1"/>
</dbReference>
<protein>
    <submittedName>
        <fullName evidence="6">Cytochrome c553</fullName>
    </submittedName>
</protein>
<evidence type="ECO:0000256" key="2">
    <source>
        <dbReference type="ARBA" id="ARBA00022723"/>
    </source>
</evidence>
<keyword evidence="1 4" id="KW-0349">Heme</keyword>
<evidence type="ECO:0000313" key="7">
    <source>
        <dbReference type="Proteomes" id="UP000219281"/>
    </source>
</evidence>
<accession>A0A286AD01</accession>